<name>A0A0E9XFF7_ANGAN</name>
<reference evidence="1" key="2">
    <citation type="journal article" date="2015" name="Fish Shellfish Immunol.">
        <title>Early steps in the European eel (Anguilla anguilla)-Vibrio vulnificus interaction in the gills: Role of the RtxA13 toxin.</title>
        <authorList>
            <person name="Callol A."/>
            <person name="Pajuelo D."/>
            <person name="Ebbesson L."/>
            <person name="Teles M."/>
            <person name="MacKenzie S."/>
            <person name="Amaro C."/>
        </authorList>
    </citation>
    <scope>NUCLEOTIDE SEQUENCE</scope>
</reference>
<protein>
    <submittedName>
        <fullName evidence="1">Uncharacterized protein</fullName>
    </submittedName>
</protein>
<dbReference type="AlphaFoldDB" id="A0A0E9XFF7"/>
<organism evidence="1">
    <name type="scientific">Anguilla anguilla</name>
    <name type="common">European freshwater eel</name>
    <name type="synonym">Muraena anguilla</name>
    <dbReference type="NCBI Taxonomy" id="7936"/>
    <lineage>
        <taxon>Eukaryota</taxon>
        <taxon>Metazoa</taxon>
        <taxon>Chordata</taxon>
        <taxon>Craniata</taxon>
        <taxon>Vertebrata</taxon>
        <taxon>Euteleostomi</taxon>
        <taxon>Actinopterygii</taxon>
        <taxon>Neopterygii</taxon>
        <taxon>Teleostei</taxon>
        <taxon>Anguilliformes</taxon>
        <taxon>Anguillidae</taxon>
        <taxon>Anguilla</taxon>
    </lineage>
</organism>
<sequence>MFLGLCSTASGQQCFHTTCSNTGCRSPFLNVFTARHPWQLKYAGYTVGKYGRNYGPVGNSSALVQKGCNRIILEITFKLPASHDTMKQPTCIT</sequence>
<accession>A0A0E9XFF7</accession>
<reference evidence="1" key="1">
    <citation type="submission" date="2014-11" db="EMBL/GenBank/DDBJ databases">
        <authorList>
            <person name="Amaro Gonzalez C."/>
        </authorList>
    </citation>
    <scope>NUCLEOTIDE SEQUENCE</scope>
</reference>
<evidence type="ECO:0000313" key="1">
    <source>
        <dbReference type="EMBL" id="JAI00404.1"/>
    </source>
</evidence>
<dbReference type="EMBL" id="GBXM01008174">
    <property type="protein sequence ID" value="JAI00404.1"/>
    <property type="molecule type" value="Transcribed_RNA"/>
</dbReference>
<proteinExistence type="predicted"/>